<dbReference type="InterPro" id="IPR036397">
    <property type="entry name" value="RNaseH_sf"/>
</dbReference>
<dbReference type="SUPFAM" id="SSF53098">
    <property type="entry name" value="Ribonuclease H-like"/>
    <property type="match status" value="1"/>
</dbReference>
<name>A0A5T6HCM6_SALER</name>
<protein>
    <submittedName>
        <fullName evidence="4">3'-5' exonuclease</fullName>
    </submittedName>
</protein>
<sequence>MQNIQKSILNMVMQKWLNSDYLIIDTETTGLDNNAEVIEIAIINMHGDVLLNSLVKPTCSIPAAVTKINNITDEMVADAPLWRDVFPVILNIIDGKKWLAWNSKFDARLIIQTGIITGYFEDLPASKILDIAAKINNSQIDAKAIYDQWYGEFDSKRNNFKRQSLTTAAERHNVSVDGAHRALADCRMVLGVINAVCHSDYAVFESRYAELVADNDKAMEAMKQANKAVKLAHSKYSKLAAENAALKSALNNILQPDAAVLERNHRVRALDAMETPATDAFLAEVRASARNEGINYAASRLAAAFNHGFLDKPVSEVLDVTRMILSAKEDLSNDPLPAADGLSGEYAEKSIEEWAAQLRKGVAQ</sequence>
<dbReference type="PANTHER" id="PTHR30231:SF41">
    <property type="entry name" value="DNA POLYMERASE III SUBUNIT EPSILON"/>
    <property type="match status" value="1"/>
</dbReference>
<organism evidence="4">
    <name type="scientific">Salmonella enterica</name>
    <name type="common">Salmonella choleraesuis</name>
    <dbReference type="NCBI Taxonomy" id="28901"/>
    <lineage>
        <taxon>Bacteria</taxon>
        <taxon>Pseudomonadati</taxon>
        <taxon>Pseudomonadota</taxon>
        <taxon>Gammaproteobacteria</taxon>
        <taxon>Enterobacterales</taxon>
        <taxon>Enterobacteriaceae</taxon>
        <taxon>Salmonella</taxon>
    </lineage>
</organism>
<keyword evidence="1" id="KW-0540">Nuclease</keyword>
<dbReference type="Pfam" id="PF00929">
    <property type="entry name" value="RNase_T"/>
    <property type="match status" value="1"/>
</dbReference>
<keyword evidence="2 4" id="KW-0378">Hydrolase</keyword>
<comment type="caution">
    <text evidence="4">The sequence shown here is derived from an EMBL/GenBank/DDBJ whole genome shotgun (WGS) entry which is preliminary data.</text>
</comment>
<dbReference type="GO" id="GO:0008408">
    <property type="term" value="F:3'-5' exonuclease activity"/>
    <property type="evidence" value="ECO:0007669"/>
    <property type="project" value="TreeGrafter"/>
</dbReference>
<dbReference type="PANTHER" id="PTHR30231">
    <property type="entry name" value="DNA POLYMERASE III SUBUNIT EPSILON"/>
    <property type="match status" value="1"/>
</dbReference>
<dbReference type="Gene3D" id="3.30.420.10">
    <property type="entry name" value="Ribonuclease H-like superfamily/Ribonuclease H"/>
    <property type="match status" value="1"/>
</dbReference>
<dbReference type="GO" id="GO:0005829">
    <property type="term" value="C:cytosol"/>
    <property type="evidence" value="ECO:0007669"/>
    <property type="project" value="TreeGrafter"/>
</dbReference>
<dbReference type="GO" id="GO:0003676">
    <property type="term" value="F:nucleic acid binding"/>
    <property type="evidence" value="ECO:0007669"/>
    <property type="project" value="InterPro"/>
</dbReference>
<gene>
    <name evidence="4" type="ORF">D0123_23420</name>
</gene>
<dbReference type="CDD" id="cd06127">
    <property type="entry name" value="DEDDh"/>
    <property type="match status" value="1"/>
</dbReference>
<dbReference type="EMBL" id="AAGCVP010000022">
    <property type="protein sequence ID" value="EBM5129313.1"/>
    <property type="molecule type" value="Genomic_DNA"/>
</dbReference>
<reference evidence="4" key="1">
    <citation type="submission" date="2018-08" db="EMBL/GenBank/DDBJ databases">
        <authorList>
            <consortium name="PulseNet: The National Subtyping Network for Foodborne Disease Surveillance"/>
            <person name="Tarr C.L."/>
            <person name="Trees E."/>
            <person name="Katz L.S."/>
            <person name="Carleton-Romer H.A."/>
            <person name="Stroika S."/>
            <person name="Kucerova Z."/>
            <person name="Roache K.F."/>
            <person name="Sabol A.L."/>
            <person name="Besser J."/>
            <person name="Gerner-Smidt P."/>
        </authorList>
    </citation>
    <scope>NUCLEOTIDE SEQUENCE</scope>
    <source>
        <strain evidence="4">PNUSAS050634</strain>
    </source>
</reference>
<feature type="domain" description="Exonuclease" evidence="3">
    <location>
        <begin position="20"/>
        <end position="202"/>
    </location>
</feature>
<dbReference type="InterPro" id="IPR013520">
    <property type="entry name" value="Ribonucl_H"/>
</dbReference>
<proteinExistence type="predicted"/>
<evidence type="ECO:0000313" key="4">
    <source>
        <dbReference type="EMBL" id="EBM5129313.1"/>
    </source>
</evidence>
<evidence type="ECO:0000256" key="2">
    <source>
        <dbReference type="ARBA" id="ARBA00022839"/>
    </source>
</evidence>
<dbReference type="SMART" id="SM00479">
    <property type="entry name" value="EXOIII"/>
    <property type="match status" value="1"/>
</dbReference>
<evidence type="ECO:0000259" key="3">
    <source>
        <dbReference type="SMART" id="SM00479"/>
    </source>
</evidence>
<dbReference type="GO" id="GO:0045004">
    <property type="term" value="P:DNA replication proofreading"/>
    <property type="evidence" value="ECO:0007669"/>
    <property type="project" value="TreeGrafter"/>
</dbReference>
<keyword evidence="2 4" id="KW-0269">Exonuclease</keyword>
<dbReference type="AlphaFoldDB" id="A0A5T6HCM6"/>
<dbReference type="InterPro" id="IPR012337">
    <property type="entry name" value="RNaseH-like_sf"/>
</dbReference>
<accession>A0A5T6HCM6</accession>
<evidence type="ECO:0000256" key="1">
    <source>
        <dbReference type="ARBA" id="ARBA00022722"/>
    </source>
</evidence>